<gene>
    <name evidence="1" type="ordered locus">HF1_09110</name>
</gene>
<name>E8ZIE8_MYCHL</name>
<dbReference type="AlphaFoldDB" id="E8ZIE8"/>
<dbReference type="Proteomes" id="UP000008637">
    <property type="component" value="Chromosome"/>
</dbReference>
<sequence>MSKLTYASLAGTGVLGASGFGIYHLYSGESISEVQTRDEVAPEVKNLRSKLASEKFTILSDAPENGEHWNTIKNEYNKTKNDPRKSFSPTNQEVTVPDLQALCKDLLEKERDDLYVKVRSWCVIPATVSNHLINLKLTPLSLDDESDKSSWEALSAEYVNSEDKISELIIPHSSGWENLRSKCKEISGKKNYEDDFDFGLHSSIKWCVKR</sequence>
<keyword evidence="2" id="KW-1185">Reference proteome</keyword>
<evidence type="ECO:0000313" key="1">
    <source>
        <dbReference type="EMBL" id="CBY92919.1"/>
    </source>
</evidence>
<evidence type="ECO:0000313" key="2">
    <source>
        <dbReference type="Proteomes" id="UP000008637"/>
    </source>
</evidence>
<reference evidence="1 2" key="1">
    <citation type="journal article" date="2011" name="J. Bacteriol.">
        <title>Complete genome sequence of Mycoplasma haemofelis, a hemotropic mycoplasma.</title>
        <authorList>
            <person name="Barker E.N."/>
            <person name="Helps C.R."/>
            <person name="Peters I.R."/>
            <person name="Darby A.C."/>
            <person name="Radford A.D."/>
            <person name="Tasker S."/>
        </authorList>
    </citation>
    <scope>NUCLEOTIDE SEQUENCE [LARGE SCALE GENOMIC DNA]</scope>
    <source>
        <strain evidence="1 2">Langford 1</strain>
    </source>
</reference>
<dbReference type="KEGG" id="mha:HF1_09110"/>
<proteinExistence type="predicted"/>
<dbReference type="HOGENOM" id="CLU_098620_3_0_14"/>
<organism evidence="1 2">
    <name type="scientific">Mycoplasma haemofelis (strain Langford 1)</name>
    <name type="common">Haemobartonella felis</name>
    <dbReference type="NCBI Taxonomy" id="941640"/>
    <lineage>
        <taxon>Bacteria</taxon>
        <taxon>Bacillati</taxon>
        <taxon>Mycoplasmatota</taxon>
        <taxon>Mollicutes</taxon>
        <taxon>Mycoplasmataceae</taxon>
        <taxon>Mycoplasma</taxon>
    </lineage>
</organism>
<dbReference type="OrthoDB" id="9827701at2"/>
<protein>
    <submittedName>
        <fullName evidence="1">Uncharacterized protein</fullName>
    </submittedName>
</protein>
<accession>E8ZIE8</accession>
<dbReference type="EMBL" id="FR773153">
    <property type="protein sequence ID" value="CBY92919.1"/>
    <property type="molecule type" value="Genomic_DNA"/>
</dbReference>